<organism evidence="2 3">
    <name type="scientific">Clavelina lepadiformis</name>
    <name type="common">Light-bulb sea squirt</name>
    <name type="synonym">Ascidia lepadiformis</name>
    <dbReference type="NCBI Taxonomy" id="159417"/>
    <lineage>
        <taxon>Eukaryota</taxon>
        <taxon>Metazoa</taxon>
        <taxon>Chordata</taxon>
        <taxon>Tunicata</taxon>
        <taxon>Ascidiacea</taxon>
        <taxon>Aplousobranchia</taxon>
        <taxon>Clavelinidae</taxon>
        <taxon>Clavelina</taxon>
    </lineage>
</organism>
<accession>A0ABP0GN84</accession>
<feature type="chain" id="PRO_5046887754" description="Secreted protein" evidence="1">
    <location>
        <begin position="32"/>
        <end position="149"/>
    </location>
</feature>
<evidence type="ECO:0008006" key="4">
    <source>
        <dbReference type="Google" id="ProtNLM"/>
    </source>
</evidence>
<gene>
    <name evidence="2" type="ORF">CVLEPA_LOCUS25772</name>
</gene>
<keyword evidence="3" id="KW-1185">Reference proteome</keyword>
<dbReference type="EMBL" id="CAWYQH010000130">
    <property type="protein sequence ID" value="CAK8692508.1"/>
    <property type="molecule type" value="Genomic_DNA"/>
</dbReference>
<reference evidence="2 3" key="1">
    <citation type="submission" date="2024-02" db="EMBL/GenBank/DDBJ databases">
        <authorList>
            <person name="Daric V."/>
            <person name="Darras S."/>
        </authorList>
    </citation>
    <scope>NUCLEOTIDE SEQUENCE [LARGE SCALE GENOMIC DNA]</scope>
</reference>
<feature type="signal peptide" evidence="1">
    <location>
        <begin position="1"/>
        <end position="31"/>
    </location>
</feature>
<evidence type="ECO:0000256" key="1">
    <source>
        <dbReference type="SAM" id="SignalP"/>
    </source>
</evidence>
<name>A0ABP0GN84_CLALP</name>
<evidence type="ECO:0000313" key="3">
    <source>
        <dbReference type="Proteomes" id="UP001642483"/>
    </source>
</evidence>
<proteinExistence type="predicted"/>
<comment type="caution">
    <text evidence="2">The sequence shown here is derived from an EMBL/GenBank/DDBJ whole genome shotgun (WGS) entry which is preliminary data.</text>
</comment>
<dbReference type="Proteomes" id="UP001642483">
    <property type="component" value="Unassembled WGS sequence"/>
</dbReference>
<evidence type="ECO:0000313" key="2">
    <source>
        <dbReference type="EMBL" id="CAK8692508.1"/>
    </source>
</evidence>
<protein>
    <recommendedName>
        <fullName evidence="4">Secreted protein</fullName>
    </recommendedName>
</protein>
<keyword evidence="1" id="KW-0732">Signal</keyword>
<sequence>MLFLNSFRFCSVACLLFVTLSDLMPICPANALCIPRAPPKSYVVFTTMKKRHRSNMNARLRCVVLLNRQKLCCFLSSSIVVHAQPSPWRLHITAFIYNRRIGKGKIALSMKHCAVCCDCCYCGNVVITKPRLVLLPKLGKMAGSNFQAP</sequence>